<dbReference type="EMBL" id="CM042052">
    <property type="protein sequence ID" value="KAI3719845.1"/>
    <property type="molecule type" value="Genomic_DNA"/>
</dbReference>
<gene>
    <name evidence="1" type="ORF">L6452_20750</name>
</gene>
<name>A0ACB9BGN6_ARCLA</name>
<evidence type="ECO:0000313" key="2">
    <source>
        <dbReference type="Proteomes" id="UP001055879"/>
    </source>
</evidence>
<dbReference type="Proteomes" id="UP001055879">
    <property type="component" value="Linkage Group LG06"/>
</dbReference>
<sequence>MRGGMQELSDEDVVRVCLVVMLEIMFMGRELSQVVTDTVIRAVDDLVTFDNYPWGSHIWSHTYRSLHHATARRHLEKKKNINKSTLNGFAHALKVWILEMFSVCCHHFNSRTDRAIRGTRWDRKIVLNMAACVTIFNSVSDVRHPALERLTPTAVEQQSLWYLSSIAYLEREEARRPTKRSRRRDTDHDDHDEDDDYEDDEDDDDGTGYQAPPSSSHHGASLPDPYQYRWVRYDALHDYVHGSVETRLRELEALIAHLRHTQLATSSAPTYTSPGYEHTSVAYKQTSGG</sequence>
<proteinExistence type="predicted"/>
<reference evidence="1 2" key="2">
    <citation type="journal article" date="2022" name="Mol. Ecol. Resour.">
        <title>The genomes of chicory, endive, great burdock and yacon provide insights into Asteraceae paleo-polyploidization history and plant inulin production.</title>
        <authorList>
            <person name="Fan W."/>
            <person name="Wang S."/>
            <person name="Wang H."/>
            <person name="Wang A."/>
            <person name="Jiang F."/>
            <person name="Liu H."/>
            <person name="Zhao H."/>
            <person name="Xu D."/>
            <person name="Zhang Y."/>
        </authorList>
    </citation>
    <scope>NUCLEOTIDE SEQUENCE [LARGE SCALE GENOMIC DNA]</scope>
    <source>
        <strain evidence="2">cv. Niubang</strain>
    </source>
</reference>
<organism evidence="1 2">
    <name type="scientific">Arctium lappa</name>
    <name type="common">Greater burdock</name>
    <name type="synonym">Lappa major</name>
    <dbReference type="NCBI Taxonomy" id="4217"/>
    <lineage>
        <taxon>Eukaryota</taxon>
        <taxon>Viridiplantae</taxon>
        <taxon>Streptophyta</taxon>
        <taxon>Embryophyta</taxon>
        <taxon>Tracheophyta</taxon>
        <taxon>Spermatophyta</taxon>
        <taxon>Magnoliopsida</taxon>
        <taxon>eudicotyledons</taxon>
        <taxon>Gunneridae</taxon>
        <taxon>Pentapetalae</taxon>
        <taxon>asterids</taxon>
        <taxon>campanulids</taxon>
        <taxon>Asterales</taxon>
        <taxon>Asteraceae</taxon>
        <taxon>Carduoideae</taxon>
        <taxon>Cardueae</taxon>
        <taxon>Arctiinae</taxon>
        <taxon>Arctium</taxon>
    </lineage>
</organism>
<comment type="caution">
    <text evidence="1">The sequence shown here is derived from an EMBL/GenBank/DDBJ whole genome shotgun (WGS) entry which is preliminary data.</text>
</comment>
<evidence type="ECO:0000313" key="1">
    <source>
        <dbReference type="EMBL" id="KAI3719845.1"/>
    </source>
</evidence>
<keyword evidence="2" id="KW-1185">Reference proteome</keyword>
<reference evidence="2" key="1">
    <citation type="journal article" date="2022" name="Mol. Ecol. Resour.">
        <title>The genomes of chicory, endive, great burdock and yacon provide insights into Asteraceae palaeo-polyploidization history and plant inulin production.</title>
        <authorList>
            <person name="Fan W."/>
            <person name="Wang S."/>
            <person name="Wang H."/>
            <person name="Wang A."/>
            <person name="Jiang F."/>
            <person name="Liu H."/>
            <person name="Zhao H."/>
            <person name="Xu D."/>
            <person name="Zhang Y."/>
        </authorList>
    </citation>
    <scope>NUCLEOTIDE SEQUENCE [LARGE SCALE GENOMIC DNA]</scope>
    <source>
        <strain evidence="2">cv. Niubang</strain>
    </source>
</reference>
<accession>A0ACB9BGN6</accession>
<protein>
    <submittedName>
        <fullName evidence="1">Uncharacterized protein</fullName>
    </submittedName>
</protein>